<evidence type="ECO:0000313" key="2">
    <source>
        <dbReference type="EMBL" id="MFD0959634.1"/>
    </source>
</evidence>
<dbReference type="SUPFAM" id="SSF110296">
    <property type="entry name" value="Oligoxyloglucan reducing end-specific cellobiohydrolase"/>
    <property type="match status" value="1"/>
</dbReference>
<dbReference type="NCBIfam" id="NF045728">
    <property type="entry name" value="glycosyl_F510_1955"/>
    <property type="match status" value="1"/>
</dbReference>
<keyword evidence="1" id="KW-1133">Transmembrane helix</keyword>
<evidence type="ECO:0000313" key="3">
    <source>
        <dbReference type="Proteomes" id="UP001596989"/>
    </source>
</evidence>
<keyword evidence="3" id="KW-1185">Reference proteome</keyword>
<dbReference type="Gene3D" id="2.130.10.10">
    <property type="entry name" value="YVTN repeat-like/Quinoprotein amine dehydrogenase"/>
    <property type="match status" value="1"/>
</dbReference>
<sequence length="308" mass="33711">MKKKRRLTGALWWGGTLVIGLTIGIYAFIINESEEKQEQILITHIHGMGYKNDGSELMLAAHDGIKVYADGKWRSGEGDSHDYMGFNVVDNGFYSSGHPSLTSALSNPLGIVRSTDDGKSLGILDLHGVEDFHGLAVGYESYAIYAYNPKPNDRMKSAGLYVSTDDARTWRLSRMEGIAGNMLAIAAHPSLEEEVAISTDTGIYVSSDYGDSFTRLDDRSDATALAYGIDGELWTGGDWLYMLHQGEIVSVKTPPLASDESILYIARNPQNRSDIAISTERNNIFLTGNGGEDWELIAEEGESVGKIE</sequence>
<dbReference type="EMBL" id="JBHTJZ010000009">
    <property type="protein sequence ID" value="MFD0959634.1"/>
    <property type="molecule type" value="Genomic_DNA"/>
</dbReference>
<keyword evidence="1" id="KW-0472">Membrane</keyword>
<name>A0ABW3HQ98_9BACL</name>
<accession>A0ABW3HQ98</accession>
<keyword evidence="1" id="KW-0812">Transmembrane</keyword>
<proteinExistence type="predicted"/>
<comment type="caution">
    <text evidence="2">The sequence shown here is derived from an EMBL/GenBank/DDBJ whole genome shotgun (WGS) entry which is preliminary data.</text>
</comment>
<dbReference type="InterPro" id="IPR054817">
    <property type="entry name" value="Glycosyl_F510_1955-like"/>
</dbReference>
<dbReference type="Proteomes" id="UP001596989">
    <property type="component" value="Unassembled WGS sequence"/>
</dbReference>
<organism evidence="2 3">
    <name type="scientific">Paenibacillus chungangensis</name>
    <dbReference type="NCBI Taxonomy" id="696535"/>
    <lineage>
        <taxon>Bacteria</taxon>
        <taxon>Bacillati</taxon>
        <taxon>Bacillota</taxon>
        <taxon>Bacilli</taxon>
        <taxon>Bacillales</taxon>
        <taxon>Paenibacillaceae</taxon>
        <taxon>Paenibacillus</taxon>
    </lineage>
</organism>
<reference evidence="3" key="1">
    <citation type="journal article" date="2019" name="Int. J. Syst. Evol. Microbiol.">
        <title>The Global Catalogue of Microorganisms (GCM) 10K type strain sequencing project: providing services to taxonomists for standard genome sequencing and annotation.</title>
        <authorList>
            <consortium name="The Broad Institute Genomics Platform"/>
            <consortium name="The Broad Institute Genome Sequencing Center for Infectious Disease"/>
            <person name="Wu L."/>
            <person name="Ma J."/>
        </authorList>
    </citation>
    <scope>NUCLEOTIDE SEQUENCE [LARGE SCALE GENOMIC DNA]</scope>
    <source>
        <strain evidence="3">CCUG 59129</strain>
    </source>
</reference>
<protein>
    <submittedName>
        <fullName evidence="2">F510_1955 family glycosylhydrolase</fullName>
    </submittedName>
</protein>
<evidence type="ECO:0000256" key="1">
    <source>
        <dbReference type="SAM" id="Phobius"/>
    </source>
</evidence>
<gene>
    <name evidence="2" type="ORF">ACFQ2I_09525</name>
</gene>
<feature type="transmembrane region" description="Helical" evidence="1">
    <location>
        <begin position="7"/>
        <end position="29"/>
    </location>
</feature>
<dbReference type="InterPro" id="IPR015943">
    <property type="entry name" value="WD40/YVTN_repeat-like_dom_sf"/>
</dbReference>
<dbReference type="RefSeq" id="WP_377563822.1">
    <property type="nucleotide sequence ID" value="NZ_JBHTJZ010000009.1"/>
</dbReference>